<evidence type="ECO:0000259" key="8">
    <source>
        <dbReference type="Pfam" id="PF00892"/>
    </source>
</evidence>
<organism evidence="9 10">
    <name type="scientific">Dictyobacter kobayashii</name>
    <dbReference type="NCBI Taxonomy" id="2014872"/>
    <lineage>
        <taxon>Bacteria</taxon>
        <taxon>Bacillati</taxon>
        <taxon>Chloroflexota</taxon>
        <taxon>Ktedonobacteria</taxon>
        <taxon>Ktedonobacterales</taxon>
        <taxon>Dictyobacteraceae</taxon>
        <taxon>Dictyobacter</taxon>
    </lineage>
</organism>
<feature type="transmembrane region" description="Helical" evidence="7">
    <location>
        <begin position="66"/>
        <end position="87"/>
    </location>
</feature>
<feature type="transmembrane region" description="Helical" evidence="7">
    <location>
        <begin position="93"/>
        <end position="115"/>
    </location>
</feature>
<evidence type="ECO:0000256" key="1">
    <source>
        <dbReference type="ARBA" id="ARBA00004141"/>
    </source>
</evidence>
<evidence type="ECO:0000313" key="9">
    <source>
        <dbReference type="EMBL" id="GCE24200.1"/>
    </source>
</evidence>
<reference evidence="10" key="1">
    <citation type="submission" date="2018-12" db="EMBL/GenBank/DDBJ databases">
        <title>Tengunoibacter tsumagoiensis gen. nov., sp. nov., Dictyobacter kobayashii sp. nov., D. alpinus sp. nov., and D. joshuensis sp. nov. and description of Dictyobacteraceae fam. nov. within the order Ktedonobacterales isolated from Tengu-no-mugimeshi.</title>
        <authorList>
            <person name="Wang C.M."/>
            <person name="Zheng Y."/>
            <person name="Sakai Y."/>
            <person name="Toyoda A."/>
            <person name="Minakuchi Y."/>
            <person name="Abe K."/>
            <person name="Yokota A."/>
            <person name="Yabe S."/>
        </authorList>
    </citation>
    <scope>NUCLEOTIDE SEQUENCE [LARGE SCALE GENOMIC DNA]</scope>
    <source>
        <strain evidence="10">Uno11</strain>
    </source>
</reference>
<feature type="domain" description="EamA" evidence="8">
    <location>
        <begin position="152"/>
        <end position="284"/>
    </location>
</feature>
<gene>
    <name evidence="9" type="ORF">KDK_80000</name>
</gene>
<feature type="domain" description="EamA" evidence="8">
    <location>
        <begin position="8"/>
        <end position="138"/>
    </location>
</feature>
<feature type="transmembrane region" description="Helical" evidence="7">
    <location>
        <begin position="149"/>
        <end position="168"/>
    </location>
</feature>
<protein>
    <recommendedName>
        <fullName evidence="8">EamA domain-containing protein</fullName>
    </recommendedName>
</protein>
<keyword evidence="3 7" id="KW-0812">Transmembrane</keyword>
<sequence length="313" mass="33391">MIMKTKDVVMLLLLAIMWGGSFLFMRIASPVLGPVVLIELRVLIAGVALLIYVKAIGKTLELRERWFHYLVVGVINSAIPFTLIATAELNLTAGLAAILNATTPLFGALVAALWLKDPLTPKKIVGLLLGLIGVAILVGWSPFPFSLTLALSILAMLGASTFYGIAGVYTKVYLKGASSLAMATSSQLGAALFLLPLTFVVPIRSVPTPPVIVSVAALALICTAIAYLLYFRLIENVGPTNAMTVTFLTPFFSILWGVLLLHEPLTLSTFVGFGIILLGTGFVTGIKFARRATPPDPVEKTHETPAGRINTMS</sequence>
<dbReference type="Proteomes" id="UP000287188">
    <property type="component" value="Unassembled WGS sequence"/>
</dbReference>
<evidence type="ECO:0000256" key="7">
    <source>
        <dbReference type="SAM" id="Phobius"/>
    </source>
</evidence>
<dbReference type="SUPFAM" id="SSF103481">
    <property type="entry name" value="Multidrug resistance efflux transporter EmrE"/>
    <property type="match status" value="2"/>
</dbReference>
<keyword evidence="4 7" id="KW-1133">Transmembrane helix</keyword>
<evidence type="ECO:0000256" key="3">
    <source>
        <dbReference type="ARBA" id="ARBA00022692"/>
    </source>
</evidence>
<dbReference type="PANTHER" id="PTHR32322:SF9">
    <property type="entry name" value="AMINO-ACID METABOLITE EFFLUX PUMP-RELATED"/>
    <property type="match status" value="1"/>
</dbReference>
<feature type="transmembrane region" description="Helical" evidence="7">
    <location>
        <begin position="7"/>
        <end position="25"/>
    </location>
</feature>
<feature type="region of interest" description="Disordered" evidence="6">
    <location>
        <begin position="293"/>
        <end position="313"/>
    </location>
</feature>
<evidence type="ECO:0000313" key="10">
    <source>
        <dbReference type="Proteomes" id="UP000287188"/>
    </source>
</evidence>
<keyword evidence="10" id="KW-1185">Reference proteome</keyword>
<feature type="transmembrane region" description="Helical" evidence="7">
    <location>
        <begin position="180"/>
        <end position="199"/>
    </location>
</feature>
<feature type="transmembrane region" description="Helical" evidence="7">
    <location>
        <begin position="124"/>
        <end position="143"/>
    </location>
</feature>
<dbReference type="InterPro" id="IPR050638">
    <property type="entry name" value="AA-Vitamin_Transporters"/>
</dbReference>
<proteinExistence type="inferred from homology"/>
<feature type="transmembrane region" description="Helical" evidence="7">
    <location>
        <begin position="267"/>
        <end position="286"/>
    </location>
</feature>
<feature type="transmembrane region" description="Helical" evidence="7">
    <location>
        <begin position="211"/>
        <end position="230"/>
    </location>
</feature>
<name>A0A402AYK9_9CHLR</name>
<evidence type="ECO:0000256" key="6">
    <source>
        <dbReference type="SAM" id="MobiDB-lite"/>
    </source>
</evidence>
<dbReference type="InterPro" id="IPR000620">
    <property type="entry name" value="EamA_dom"/>
</dbReference>
<comment type="similarity">
    <text evidence="2">Belongs to the EamA transporter family.</text>
</comment>
<evidence type="ECO:0000256" key="4">
    <source>
        <dbReference type="ARBA" id="ARBA00022989"/>
    </source>
</evidence>
<accession>A0A402AYK9</accession>
<dbReference type="AlphaFoldDB" id="A0A402AYK9"/>
<dbReference type="Gene3D" id="1.10.3730.20">
    <property type="match status" value="1"/>
</dbReference>
<comment type="caution">
    <text evidence="9">The sequence shown here is derived from an EMBL/GenBank/DDBJ whole genome shotgun (WGS) entry which is preliminary data.</text>
</comment>
<feature type="transmembrane region" description="Helical" evidence="7">
    <location>
        <begin position="31"/>
        <end position="54"/>
    </location>
</feature>
<dbReference type="Pfam" id="PF00892">
    <property type="entry name" value="EamA"/>
    <property type="match status" value="2"/>
</dbReference>
<dbReference type="PANTHER" id="PTHR32322">
    <property type="entry name" value="INNER MEMBRANE TRANSPORTER"/>
    <property type="match status" value="1"/>
</dbReference>
<feature type="transmembrane region" description="Helical" evidence="7">
    <location>
        <begin position="242"/>
        <end position="261"/>
    </location>
</feature>
<keyword evidence="5 7" id="KW-0472">Membrane</keyword>
<dbReference type="GO" id="GO:0016020">
    <property type="term" value="C:membrane"/>
    <property type="evidence" value="ECO:0007669"/>
    <property type="project" value="UniProtKB-SubCell"/>
</dbReference>
<comment type="subcellular location">
    <subcellularLocation>
        <location evidence="1">Membrane</location>
        <topology evidence="1">Multi-pass membrane protein</topology>
    </subcellularLocation>
</comment>
<dbReference type="EMBL" id="BIFS01000002">
    <property type="protein sequence ID" value="GCE24200.1"/>
    <property type="molecule type" value="Genomic_DNA"/>
</dbReference>
<dbReference type="InterPro" id="IPR037185">
    <property type="entry name" value="EmrE-like"/>
</dbReference>
<evidence type="ECO:0000256" key="2">
    <source>
        <dbReference type="ARBA" id="ARBA00007362"/>
    </source>
</evidence>
<evidence type="ECO:0000256" key="5">
    <source>
        <dbReference type="ARBA" id="ARBA00023136"/>
    </source>
</evidence>